<dbReference type="SUPFAM" id="SSF88659">
    <property type="entry name" value="Sigma3 and sigma4 domains of RNA polymerase sigma factors"/>
    <property type="match status" value="1"/>
</dbReference>
<evidence type="ECO:0000259" key="6">
    <source>
        <dbReference type="Pfam" id="PF04545"/>
    </source>
</evidence>
<dbReference type="Gene3D" id="1.10.1740.10">
    <property type="match status" value="1"/>
</dbReference>
<keyword evidence="2" id="KW-0731">Sigma factor</keyword>
<keyword evidence="3" id="KW-0238">DNA-binding</keyword>
<dbReference type="PANTHER" id="PTHR30603">
    <property type="entry name" value="RNA POLYMERASE SIGMA FACTOR RPO"/>
    <property type="match status" value="1"/>
</dbReference>
<dbReference type="EMBL" id="FMWK01000015">
    <property type="protein sequence ID" value="SCZ80668.1"/>
    <property type="molecule type" value="Genomic_DNA"/>
</dbReference>
<gene>
    <name evidence="7" type="ORF">SAMN02910350_02412</name>
</gene>
<accession>A0A1G5S3D2</accession>
<dbReference type="GO" id="GO:0003677">
    <property type="term" value="F:DNA binding"/>
    <property type="evidence" value="ECO:0007669"/>
    <property type="project" value="UniProtKB-KW"/>
</dbReference>
<dbReference type="InterPro" id="IPR014284">
    <property type="entry name" value="RNA_pol_sigma-70_dom"/>
</dbReference>
<dbReference type="SUPFAM" id="SSF88946">
    <property type="entry name" value="Sigma2 domain of RNA polymerase sigma factors"/>
    <property type="match status" value="1"/>
</dbReference>
<protein>
    <submittedName>
        <fullName evidence="7">RNA polymerase sigma factor, sigma-70 family</fullName>
    </submittedName>
</protein>
<dbReference type="InterPro" id="IPR007630">
    <property type="entry name" value="RNA_pol_sigma70_r4"/>
</dbReference>
<evidence type="ECO:0000256" key="1">
    <source>
        <dbReference type="ARBA" id="ARBA00023015"/>
    </source>
</evidence>
<evidence type="ECO:0000256" key="4">
    <source>
        <dbReference type="ARBA" id="ARBA00023163"/>
    </source>
</evidence>
<evidence type="ECO:0000256" key="2">
    <source>
        <dbReference type="ARBA" id="ARBA00023082"/>
    </source>
</evidence>
<dbReference type="Proteomes" id="UP000199428">
    <property type="component" value="Unassembled WGS sequence"/>
</dbReference>
<evidence type="ECO:0000313" key="7">
    <source>
        <dbReference type="EMBL" id="SCZ80668.1"/>
    </source>
</evidence>
<dbReference type="PANTHER" id="PTHR30603:SF47">
    <property type="entry name" value="RNA POLYMERASE SIGMA FACTOR SIGD, CHLOROPLASTIC"/>
    <property type="match status" value="1"/>
</dbReference>
<dbReference type="Gene3D" id="1.10.10.10">
    <property type="entry name" value="Winged helix-like DNA-binding domain superfamily/Winged helix DNA-binding domain"/>
    <property type="match status" value="1"/>
</dbReference>
<dbReference type="InterPro" id="IPR013325">
    <property type="entry name" value="RNA_pol_sigma_r2"/>
</dbReference>
<dbReference type="InterPro" id="IPR050239">
    <property type="entry name" value="Sigma-70_RNA_pol_init_factors"/>
</dbReference>
<dbReference type="InterPro" id="IPR007627">
    <property type="entry name" value="RNA_pol_sigma70_r2"/>
</dbReference>
<dbReference type="InterPro" id="IPR000943">
    <property type="entry name" value="RNA_pol_sigma70"/>
</dbReference>
<keyword evidence="1" id="KW-0805">Transcription regulation</keyword>
<evidence type="ECO:0000313" key="8">
    <source>
        <dbReference type="Proteomes" id="UP000199428"/>
    </source>
</evidence>
<dbReference type="GO" id="GO:0006352">
    <property type="term" value="P:DNA-templated transcription initiation"/>
    <property type="evidence" value="ECO:0007669"/>
    <property type="project" value="InterPro"/>
</dbReference>
<organism evidence="7 8">
    <name type="scientific">Pseudobutyrivibrio xylanivorans</name>
    <dbReference type="NCBI Taxonomy" id="185007"/>
    <lineage>
        <taxon>Bacteria</taxon>
        <taxon>Bacillati</taxon>
        <taxon>Bacillota</taxon>
        <taxon>Clostridia</taxon>
        <taxon>Lachnospirales</taxon>
        <taxon>Lachnospiraceae</taxon>
        <taxon>Pseudobutyrivibrio</taxon>
    </lineage>
</organism>
<dbReference type="PRINTS" id="PR00046">
    <property type="entry name" value="SIGMA70FCT"/>
</dbReference>
<name>A0A1G5S3D2_PSEXY</name>
<dbReference type="InterPro" id="IPR013324">
    <property type="entry name" value="RNA_pol_sigma_r3/r4-like"/>
</dbReference>
<dbReference type="Pfam" id="PF04542">
    <property type="entry name" value="Sigma70_r2"/>
    <property type="match status" value="1"/>
</dbReference>
<feature type="domain" description="RNA polymerase sigma-70 region 2" evidence="5">
    <location>
        <begin position="57"/>
        <end position="105"/>
    </location>
</feature>
<dbReference type="NCBIfam" id="TIGR02937">
    <property type="entry name" value="sigma70-ECF"/>
    <property type="match status" value="1"/>
</dbReference>
<keyword evidence="4" id="KW-0804">Transcription</keyword>
<sequence length="225" mass="25535">MTNINEVDSRNRKLCELAKQNDLFAQTEILLANEGLIKGLAQSLAVAHDIDINHYAGIEMDDLLQEGRFALLEAAKSYDLNSQTKFSTYAYTVAGNAMRDLCRKGDSSFERQLVNHGIVQVFLNDNPVDEDGVPEAEKISDGRIHDPVGDEAVLRVMIQKMRNRLELLPARERRLLMYRYGIESLEYKTIEETAAFFHLTEKYLQIIETRALGVLRDGMNDGKIL</sequence>
<evidence type="ECO:0000259" key="5">
    <source>
        <dbReference type="Pfam" id="PF04542"/>
    </source>
</evidence>
<dbReference type="InterPro" id="IPR036388">
    <property type="entry name" value="WH-like_DNA-bd_sf"/>
</dbReference>
<evidence type="ECO:0000256" key="3">
    <source>
        <dbReference type="ARBA" id="ARBA00023125"/>
    </source>
</evidence>
<reference evidence="7 8" key="1">
    <citation type="submission" date="2016-10" db="EMBL/GenBank/DDBJ databases">
        <authorList>
            <person name="de Groot N.N."/>
        </authorList>
    </citation>
    <scope>NUCLEOTIDE SEQUENCE [LARGE SCALE GENOMIC DNA]</scope>
    <source>
        <strain evidence="7 8">DSM 10317</strain>
    </source>
</reference>
<dbReference type="Pfam" id="PF04545">
    <property type="entry name" value="Sigma70_r4"/>
    <property type="match status" value="1"/>
</dbReference>
<dbReference type="RefSeq" id="WP_090163681.1">
    <property type="nucleotide sequence ID" value="NZ_FMWK01000015.1"/>
</dbReference>
<proteinExistence type="predicted"/>
<dbReference type="AlphaFoldDB" id="A0A1G5S3D2"/>
<dbReference type="GO" id="GO:0016987">
    <property type="term" value="F:sigma factor activity"/>
    <property type="evidence" value="ECO:0007669"/>
    <property type="project" value="UniProtKB-KW"/>
</dbReference>
<feature type="domain" description="RNA polymerase sigma-70 region 4" evidence="6">
    <location>
        <begin position="165"/>
        <end position="216"/>
    </location>
</feature>